<keyword evidence="4 7" id="KW-0812">Transmembrane</keyword>
<evidence type="ECO:0000256" key="4">
    <source>
        <dbReference type="ARBA" id="ARBA00022692"/>
    </source>
</evidence>
<feature type="transmembrane region" description="Helical" evidence="7">
    <location>
        <begin position="296"/>
        <end position="315"/>
    </location>
</feature>
<evidence type="ECO:0000313" key="9">
    <source>
        <dbReference type="EMBL" id="KDN24371.1"/>
    </source>
</evidence>
<keyword evidence="10" id="KW-1185">Reference proteome</keyword>
<evidence type="ECO:0000259" key="8">
    <source>
        <dbReference type="PROSITE" id="PS50850"/>
    </source>
</evidence>
<feature type="domain" description="Major facilitator superfamily (MFS) profile" evidence="8">
    <location>
        <begin position="1"/>
        <end position="180"/>
    </location>
</feature>
<feature type="transmembrane region" description="Helical" evidence="7">
    <location>
        <begin position="133"/>
        <end position="151"/>
    </location>
</feature>
<organism evidence="9 10">
    <name type="scientific">Moraxella bovoculi 237</name>
    <dbReference type="NCBI Taxonomy" id="743974"/>
    <lineage>
        <taxon>Bacteria</taxon>
        <taxon>Pseudomonadati</taxon>
        <taxon>Pseudomonadota</taxon>
        <taxon>Gammaproteobacteria</taxon>
        <taxon>Moraxellales</taxon>
        <taxon>Moraxellaceae</taxon>
        <taxon>Moraxella</taxon>
    </lineage>
</organism>
<dbReference type="Pfam" id="PF07690">
    <property type="entry name" value="MFS_1"/>
    <property type="match status" value="1"/>
</dbReference>
<dbReference type="PROSITE" id="PS50850">
    <property type="entry name" value="MFS"/>
    <property type="match status" value="1"/>
</dbReference>
<feature type="transmembrane region" description="Helical" evidence="7">
    <location>
        <begin position="272"/>
        <end position="290"/>
    </location>
</feature>
<dbReference type="Gene3D" id="1.20.1250.20">
    <property type="entry name" value="MFS general substrate transporter like domains"/>
    <property type="match status" value="2"/>
</dbReference>
<dbReference type="AlphaFoldDB" id="A0A066UAA9"/>
<dbReference type="PANTHER" id="PTHR43266">
    <property type="entry name" value="MACROLIDE-EFFLUX PROTEIN"/>
    <property type="match status" value="1"/>
</dbReference>
<dbReference type="InterPro" id="IPR036259">
    <property type="entry name" value="MFS_trans_sf"/>
</dbReference>
<feature type="transmembrane region" description="Helical" evidence="7">
    <location>
        <begin position="94"/>
        <end position="121"/>
    </location>
</feature>
<feature type="transmembrane region" description="Helical" evidence="7">
    <location>
        <begin position="240"/>
        <end position="260"/>
    </location>
</feature>
<dbReference type="RefSeq" id="WP_080702256.1">
    <property type="nucleotide sequence ID" value="NZ_AOMT01000043.1"/>
</dbReference>
<evidence type="ECO:0000256" key="5">
    <source>
        <dbReference type="ARBA" id="ARBA00022989"/>
    </source>
</evidence>
<evidence type="ECO:0000256" key="6">
    <source>
        <dbReference type="ARBA" id="ARBA00023136"/>
    </source>
</evidence>
<dbReference type="EMBL" id="AOMT01000043">
    <property type="protein sequence ID" value="KDN24371.1"/>
    <property type="molecule type" value="Genomic_DNA"/>
</dbReference>
<feature type="transmembrane region" description="Helical" evidence="7">
    <location>
        <begin position="209"/>
        <end position="228"/>
    </location>
</feature>
<feature type="transmembrane region" description="Helical" evidence="7">
    <location>
        <begin position="157"/>
        <end position="174"/>
    </location>
</feature>
<comment type="subcellular location">
    <subcellularLocation>
        <location evidence="1">Cell membrane</location>
        <topology evidence="1">Multi-pass membrane protein</topology>
    </subcellularLocation>
</comment>
<sequence length="394" mass="43284">MQYSLVAIAIIVLALGSFADEAMLVSFALTLADGDSKNLTLLYALSMIGGVIASRSGAVILPKISEKTILPIIFFLQGLVILAFYFFADLALMVLVLSFLLGYLGSLLWTIFLSVLPNYFANNLPLANKIVQTIKNAGFIFAPSLTGFAFGMVGKNLVFILSVISFFCFFLLLLNNKNSQSQQHADELLDNDAVVSYWQFIKTPTIKRVLVFFTITIALTSALNIIMIPYINNQLALSPFIYGTTLSMMSLGLLISPILFSDFFKKIGQVSGAYLAAGLMGIGMMGFGLVSMLANYSMIFMLFLSGLFVGVGNGVQNTLMSEFMLDFCGKHTKQLMPHYVLSLQCCVLFGFGITFMIQSEWIVISLFLFGFVVILCGVLGAWMNHGVDQGKWRM</sequence>
<dbReference type="SUPFAM" id="SSF103473">
    <property type="entry name" value="MFS general substrate transporter"/>
    <property type="match status" value="1"/>
</dbReference>
<dbReference type="InterPro" id="IPR011701">
    <property type="entry name" value="MFS"/>
</dbReference>
<feature type="transmembrane region" description="Helical" evidence="7">
    <location>
        <begin position="43"/>
        <end position="61"/>
    </location>
</feature>
<dbReference type="eggNOG" id="COG2814">
    <property type="taxonomic scope" value="Bacteria"/>
</dbReference>
<gene>
    <name evidence="9" type="ORF">MBO_09503</name>
</gene>
<comment type="caution">
    <text evidence="9">The sequence shown here is derived from an EMBL/GenBank/DDBJ whole genome shotgun (WGS) entry which is preliminary data.</text>
</comment>
<protein>
    <recommendedName>
        <fullName evidence="8">Major facilitator superfamily (MFS) profile domain-containing protein</fullName>
    </recommendedName>
</protein>
<proteinExistence type="predicted"/>
<evidence type="ECO:0000256" key="3">
    <source>
        <dbReference type="ARBA" id="ARBA00022475"/>
    </source>
</evidence>
<evidence type="ECO:0000256" key="7">
    <source>
        <dbReference type="SAM" id="Phobius"/>
    </source>
</evidence>
<keyword evidence="2" id="KW-0813">Transport</keyword>
<feature type="transmembrane region" description="Helical" evidence="7">
    <location>
        <begin position="336"/>
        <end position="355"/>
    </location>
</feature>
<feature type="transmembrane region" description="Helical" evidence="7">
    <location>
        <begin position="68"/>
        <end position="88"/>
    </location>
</feature>
<dbReference type="GO" id="GO:0022857">
    <property type="term" value="F:transmembrane transporter activity"/>
    <property type="evidence" value="ECO:0007669"/>
    <property type="project" value="InterPro"/>
</dbReference>
<keyword evidence="6 7" id="KW-0472">Membrane</keyword>
<reference evidence="9 10" key="1">
    <citation type="journal article" date="2014" name="Genome Announc.">
        <title>Draft Genome Sequence of Moraxella bovoculi Strain 237T (ATCC BAA-1259T) Isolated from a Calf with Infectious Bovine Keratoconjunctivitis.</title>
        <authorList>
            <person name="Calcutt M.J."/>
            <person name="Foecking M.F."/>
            <person name="Martin N.T."/>
            <person name="Mhlanga-Mutangadura T."/>
            <person name="Reilly T.J."/>
        </authorList>
    </citation>
    <scope>NUCLEOTIDE SEQUENCE [LARGE SCALE GENOMIC DNA]</scope>
    <source>
        <strain evidence="9 10">237</strain>
    </source>
</reference>
<dbReference type="OrthoDB" id="6649962at2"/>
<evidence type="ECO:0000256" key="2">
    <source>
        <dbReference type="ARBA" id="ARBA00022448"/>
    </source>
</evidence>
<accession>A0A066UAA9</accession>
<evidence type="ECO:0000313" key="10">
    <source>
        <dbReference type="Proteomes" id="UP000035860"/>
    </source>
</evidence>
<dbReference type="Proteomes" id="UP000035860">
    <property type="component" value="Unassembled WGS sequence"/>
</dbReference>
<keyword evidence="5 7" id="KW-1133">Transmembrane helix</keyword>
<keyword evidence="3" id="KW-1003">Cell membrane</keyword>
<evidence type="ECO:0000256" key="1">
    <source>
        <dbReference type="ARBA" id="ARBA00004651"/>
    </source>
</evidence>
<name>A0A066UAA9_9GAMM</name>
<feature type="transmembrane region" description="Helical" evidence="7">
    <location>
        <begin position="361"/>
        <end position="384"/>
    </location>
</feature>
<dbReference type="InterPro" id="IPR020846">
    <property type="entry name" value="MFS_dom"/>
</dbReference>
<dbReference type="GO" id="GO:0005886">
    <property type="term" value="C:plasma membrane"/>
    <property type="evidence" value="ECO:0007669"/>
    <property type="project" value="UniProtKB-SubCell"/>
</dbReference>
<dbReference type="PANTHER" id="PTHR43266:SF2">
    <property type="entry name" value="MAJOR FACILITATOR SUPERFAMILY (MFS) PROFILE DOMAIN-CONTAINING PROTEIN"/>
    <property type="match status" value="1"/>
</dbReference>